<evidence type="ECO:0000313" key="4">
    <source>
        <dbReference type="Proteomes" id="UP000046393"/>
    </source>
</evidence>
<dbReference type="GO" id="GO:0004252">
    <property type="term" value="F:serine-type endopeptidase activity"/>
    <property type="evidence" value="ECO:0007669"/>
    <property type="project" value="TreeGrafter"/>
</dbReference>
<evidence type="ECO:0000259" key="3">
    <source>
        <dbReference type="Pfam" id="PF23062"/>
    </source>
</evidence>
<evidence type="ECO:0000256" key="1">
    <source>
        <dbReference type="ARBA" id="ARBA00023157"/>
    </source>
</evidence>
<dbReference type="Pfam" id="PF23062">
    <property type="entry name" value="CUB_M02D8_5_3rd"/>
    <property type="match status" value="1"/>
</dbReference>
<organism evidence="4 5">
    <name type="scientific">Syphacia muris</name>
    <dbReference type="NCBI Taxonomy" id="451379"/>
    <lineage>
        <taxon>Eukaryota</taxon>
        <taxon>Metazoa</taxon>
        <taxon>Ecdysozoa</taxon>
        <taxon>Nematoda</taxon>
        <taxon>Chromadorea</taxon>
        <taxon>Rhabditida</taxon>
        <taxon>Spirurina</taxon>
        <taxon>Oxyuridomorpha</taxon>
        <taxon>Oxyuroidea</taxon>
        <taxon>Oxyuridae</taxon>
        <taxon>Syphacia</taxon>
    </lineage>
</organism>
<dbReference type="WBParaSite" id="SMUV_0000859201-mRNA-1">
    <property type="protein sequence ID" value="SMUV_0000859201-mRNA-1"/>
    <property type="gene ID" value="SMUV_0000859201"/>
</dbReference>
<dbReference type="Gene3D" id="2.60.120.290">
    <property type="entry name" value="Spermadhesin, CUB domain"/>
    <property type="match status" value="1"/>
</dbReference>
<keyword evidence="1" id="KW-1015">Disulfide bond</keyword>
<proteinExistence type="predicted"/>
<dbReference type="PANTHER" id="PTHR24255:SF31">
    <property type="entry name" value="CUBILIN-LIKE PROTEIN"/>
    <property type="match status" value="1"/>
</dbReference>
<dbReference type="InterPro" id="IPR035914">
    <property type="entry name" value="Sperma_CUB_dom_sf"/>
</dbReference>
<dbReference type="AlphaFoldDB" id="A0A0N5AUQ2"/>
<feature type="domain" description="M02D8-5-like third CUB" evidence="3">
    <location>
        <begin position="192"/>
        <end position="304"/>
    </location>
</feature>
<dbReference type="PANTHER" id="PTHR24255">
    <property type="entry name" value="COMPLEMENT COMPONENT 1, S SUBCOMPONENT-RELATED"/>
    <property type="match status" value="1"/>
</dbReference>
<reference evidence="5" key="1">
    <citation type="submission" date="2017-02" db="UniProtKB">
        <authorList>
            <consortium name="WormBaseParasite"/>
        </authorList>
    </citation>
    <scope>IDENTIFICATION</scope>
</reference>
<evidence type="ECO:0000259" key="2">
    <source>
        <dbReference type="Pfam" id="PF23061"/>
    </source>
</evidence>
<feature type="domain" description="M02D8-5-like second CUB" evidence="2">
    <location>
        <begin position="75"/>
        <end position="182"/>
    </location>
</feature>
<dbReference type="Proteomes" id="UP000046393">
    <property type="component" value="Unplaced"/>
</dbReference>
<dbReference type="InterPro" id="IPR059047">
    <property type="entry name" value="CUB_M02D8_5_3rd"/>
</dbReference>
<protein>
    <submittedName>
        <fullName evidence="5">CUB domain-containing protein</fullName>
    </submittedName>
</protein>
<dbReference type="Pfam" id="PF23061">
    <property type="entry name" value="CUB_M02D8_5_2nd"/>
    <property type="match status" value="1"/>
</dbReference>
<evidence type="ECO:0000313" key="5">
    <source>
        <dbReference type="WBParaSite" id="SMUV_0000859201-mRNA-1"/>
    </source>
</evidence>
<dbReference type="InterPro" id="IPR059046">
    <property type="entry name" value="CUB_M02D8_5_2nd"/>
</dbReference>
<accession>A0A0N5AUQ2</accession>
<sequence>MCSEHDLSIVRAEIGFVEKLWGTNEDFIRSDKPFFKSDKQLTIAAGRKEGTGSSRNHSGFRAILKTYNISEGDQCGGEHTINDTFFITSTNYGDSVADNTECVWNLNSEQKLRVVVVDFAIDETVDSFQLVSSGKNPVEIRGDKSFETPLAYYFNNQVAIHFRSGVLNDTSAKRRFSLIIDPLNDGESLSVCNGVGEYDMSVSSSVAIASTYYGSRSYDNNLMCNFSFVNPPRNSFIYIELTTEIETCCDGILLNGIGTDWELIGERSPGIYTADTDTSVTMFFHTDGVRTASGFTGIVRTQDCTCNDGVIDVIDDGIIRLTSPGYSETLDSAYCSSLNCNWQINFFLNYTLEVELSFLKLRTRTTDKIVFTNFKNDTLQTLSSNANTDTEAKILTVSGGLLNINFITANHSAFYYKTAEIPKGFKMTITPKPIPYKLDEYHELTESNPMQPFSINTNSGDTLLYTVKSLRNRSITLYVYKLPEYSEIVLDIFDGPNIRAPLLSINDFITDNTSTYSLSRIRSSGDSLTFRYYNPSTEKKRTFAGLFTDLIDSEYEDHCPYPFIVQFDKSMLYEFKTEYDDFNKTENATATSDTDDYSCYMVLHSNNPNKFKNDDDFDIRNGMLLDSVLNSTDDDLKLYQGATNFHKYLLTSKIPMPSFIFGSYASLMYNASSPPLYVSAEKRLLLEDEVLSVVENSSSGFLFSPDFLSSTNLGQLHQRYVLKVYDKPLHKMVFQVHNPVFGSQIVFQSVINGQIGETLTVENGVNRYEICGTEVTVTYRTNGGINKGMFLEYSFG</sequence>
<dbReference type="SUPFAM" id="SSF49854">
    <property type="entry name" value="Spermadhesin, CUB domain"/>
    <property type="match status" value="2"/>
</dbReference>
<dbReference type="GO" id="GO:0005615">
    <property type="term" value="C:extracellular space"/>
    <property type="evidence" value="ECO:0007669"/>
    <property type="project" value="TreeGrafter"/>
</dbReference>
<keyword evidence="4" id="KW-1185">Reference proteome</keyword>
<name>A0A0N5AUQ2_9BILA</name>